<organism evidence="6 7">
    <name type="scientific">Mycolicibacterium murale</name>
    <dbReference type="NCBI Taxonomy" id="182220"/>
    <lineage>
        <taxon>Bacteria</taxon>
        <taxon>Bacillati</taxon>
        <taxon>Actinomycetota</taxon>
        <taxon>Actinomycetes</taxon>
        <taxon>Mycobacteriales</taxon>
        <taxon>Mycobacteriaceae</taxon>
        <taxon>Mycolicibacterium</taxon>
    </lineage>
</organism>
<comment type="similarity">
    <text evidence="1">Belongs to the low molecular weight phosphotyrosine protein phosphatase family.</text>
</comment>
<gene>
    <name evidence="6" type="ORF">MMUR_55260</name>
</gene>
<dbReference type="Proteomes" id="UP000465241">
    <property type="component" value="Unassembled WGS sequence"/>
</dbReference>
<evidence type="ECO:0000256" key="4">
    <source>
        <dbReference type="PIRSR" id="PIRSR617867-1"/>
    </source>
</evidence>
<accession>A0A7I9WVI1</accession>
<evidence type="ECO:0000256" key="3">
    <source>
        <dbReference type="ARBA" id="ARBA00022912"/>
    </source>
</evidence>
<sequence>MHVLFVCTGNICRSPIAERLALKYGSASKIQNFSTASAGTRAVVGAPVYATAATVLRDLGGDPSQFAARQITAKMASAADLIVTMTRSHRDKVLEVAPGQLRRTYTLSELAELSAEFAAEDLAHLSDLRPRLAGRPLPDVRDPIGLGPDVFAAVGAQIAGLLPPIVDFLRRAATATG</sequence>
<dbReference type="PRINTS" id="PR00719">
    <property type="entry name" value="LMWPTPASE"/>
</dbReference>
<feature type="active site" description="Nucleophile" evidence="4">
    <location>
        <position position="7"/>
    </location>
</feature>
<feature type="domain" description="Phosphotyrosine protein phosphatase I" evidence="5">
    <location>
        <begin position="1"/>
        <end position="168"/>
    </location>
</feature>
<keyword evidence="7" id="KW-1185">Reference proteome</keyword>
<proteinExistence type="inferred from homology"/>
<dbReference type="InterPro" id="IPR036196">
    <property type="entry name" value="Ptyr_pPase_sf"/>
</dbReference>
<dbReference type="SMART" id="SM00226">
    <property type="entry name" value="LMWPc"/>
    <property type="match status" value="1"/>
</dbReference>
<dbReference type="EMBL" id="BLKT01000003">
    <property type="protein sequence ID" value="GFG61390.1"/>
    <property type="molecule type" value="Genomic_DNA"/>
</dbReference>
<dbReference type="InterPro" id="IPR017867">
    <property type="entry name" value="Tyr_phospatase_low_mol_wt"/>
</dbReference>
<comment type="caution">
    <text evidence="6">The sequence shown here is derived from an EMBL/GenBank/DDBJ whole genome shotgun (WGS) entry which is preliminary data.</text>
</comment>
<dbReference type="Pfam" id="PF01451">
    <property type="entry name" value="LMWPc"/>
    <property type="match status" value="1"/>
</dbReference>
<keyword evidence="2" id="KW-0378">Hydrolase</keyword>
<name>A0A7I9WVI1_9MYCO</name>
<dbReference type="Gene3D" id="3.40.50.2300">
    <property type="match status" value="1"/>
</dbReference>
<evidence type="ECO:0000256" key="1">
    <source>
        <dbReference type="ARBA" id="ARBA00011063"/>
    </source>
</evidence>
<dbReference type="GO" id="GO:0004725">
    <property type="term" value="F:protein tyrosine phosphatase activity"/>
    <property type="evidence" value="ECO:0007669"/>
    <property type="project" value="InterPro"/>
</dbReference>
<dbReference type="SUPFAM" id="SSF52788">
    <property type="entry name" value="Phosphotyrosine protein phosphatases I"/>
    <property type="match status" value="1"/>
</dbReference>
<dbReference type="InterPro" id="IPR050438">
    <property type="entry name" value="LMW_PTPase"/>
</dbReference>
<reference evidence="6 7" key="1">
    <citation type="journal article" date="2019" name="Emerg. Microbes Infect.">
        <title>Comprehensive subspecies identification of 175 nontuberculous mycobacteria species based on 7547 genomic profiles.</title>
        <authorList>
            <person name="Matsumoto Y."/>
            <person name="Kinjo T."/>
            <person name="Motooka D."/>
            <person name="Nabeya D."/>
            <person name="Jung N."/>
            <person name="Uechi K."/>
            <person name="Horii T."/>
            <person name="Iida T."/>
            <person name="Fujita J."/>
            <person name="Nakamura S."/>
        </authorList>
    </citation>
    <scope>NUCLEOTIDE SEQUENCE [LARGE SCALE GENOMIC DNA]</scope>
    <source>
        <strain evidence="6 7">JCM 13392</strain>
    </source>
</reference>
<dbReference type="PANTHER" id="PTHR11717:SF31">
    <property type="entry name" value="LOW MOLECULAR WEIGHT PROTEIN-TYROSINE-PHOSPHATASE ETP-RELATED"/>
    <property type="match status" value="1"/>
</dbReference>
<evidence type="ECO:0000313" key="7">
    <source>
        <dbReference type="Proteomes" id="UP000465241"/>
    </source>
</evidence>
<protein>
    <submittedName>
        <fullName evidence="6">Protein-tyrosine-phosphatase</fullName>
    </submittedName>
</protein>
<dbReference type="InterPro" id="IPR023485">
    <property type="entry name" value="Ptyr_pPase"/>
</dbReference>
<dbReference type="PANTHER" id="PTHR11717">
    <property type="entry name" value="LOW MOLECULAR WEIGHT PROTEIN TYROSINE PHOSPHATASE"/>
    <property type="match status" value="1"/>
</dbReference>
<evidence type="ECO:0000259" key="5">
    <source>
        <dbReference type="SMART" id="SM00226"/>
    </source>
</evidence>
<dbReference type="AlphaFoldDB" id="A0A7I9WVI1"/>
<evidence type="ECO:0000256" key="2">
    <source>
        <dbReference type="ARBA" id="ARBA00022801"/>
    </source>
</evidence>
<keyword evidence="3" id="KW-0904">Protein phosphatase</keyword>
<dbReference type="RefSeq" id="WP_193491185.1">
    <property type="nucleotide sequence ID" value="NZ_BAAAMC010000035.1"/>
</dbReference>
<evidence type="ECO:0000313" key="6">
    <source>
        <dbReference type="EMBL" id="GFG61390.1"/>
    </source>
</evidence>
<feature type="active site" description="Nucleophile" evidence="4">
    <location>
        <position position="13"/>
    </location>
</feature>